<keyword evidence="4" id="KW-1185">Reference proteome</keyword>
<dbReference type="Proteomes" id="UP000030960">
    <property type="component" value="Unassembled WGS sequence"/>
</dbReference>
<gene>
    <name evidence="3" type="ORF">OA50_05773</name>
</gene>
<evidence type="ECO:0000313" key="4">
    <source>
        <dbReference type="Proteomes" id="UP000030960"/>
    </source>
</evidence>
<comment type="caution">
    <text evidence="3">The sequence shown here is derived from an EMBL/GenBank/DDBJ whole genome shotgun (WGS) entry which is preliminary data.</text>
</comment>
<proteinExistence type="predicted"/>
<evidence type="ECO:0000313" key="3">
    <source>
        <dbReference type="EMBL" id="KHQ49684.1"/>
    </source>
</evidence>
<dbReference type="EMBL" id="JSUQ01000055">
    <property type="protein sequence ID" value="KHQ49684.1"/>
    <property type="molecule type" value="Genomic_DNA"/>
</dbReference>
<name>A0A0B3SGF5_9RHOB</name>
<dbReference type="AlphaFoldDB" id="A0A0B3SGF5"/>
<dbReference type="InterPro" id="IPR025948">
    <property type="entry name" value="HTH-like_dom"/>
</dbReference>
<evidence type="ECO:0000256" key="1">
    <source>
        <dbReference type="SAM" id="MobiDB-lite"/>
    </source>
</evidence>
<protein>
    <submittedName>
        <fullName evidence="3">Integrase, catalytic region</fullName>
    </submittedName>
</protein>
<evidence type="ECO:0000259" key="2">
    <source>
        <dbReference type="Pfam" id="PF13276"/>
    </source>
</evidence>
<reference evidence="3 4" key="1">
    <citation type="submission" date="2014-10" db="EMBL/GenBank/DDBJ databases">
        <title>Genome sequence of Ponticoccus sp. strain UMTAT08 isolated from clonal culture of toxic dinoflagellate Alexandrium tamiyavanichii.</title>
        <authorList>
            <person name="Gan H.Y."/>
            <person name="Muhd D.-D."/>
            <person name="Mohd Noor M.E."/>
            <person name="Yeong Y.S."/>
            <person name="Usup G."/>
        </authorList>
    </citation>
    <scope>NUCLEOTIDE SEQUENCE [LARGE SCALE GENOMIC DNA]</scope>
    <source>
        <strain evidence="3 4">UMTAT08</strain>
    </source>
</reference>
<dbReference type="STRING" id="561184.SAMN05216376_11222"/>
<sequence length="96" mass="11030">MIAFIEECRDEFSVGSICSVLPIAPSSYYAQLAVRRDPSRASKRAQQDERDSREIRRALSESGGRFGARKVWHALRREGYDIARRIVERLMKVMGL</sequence>
<feature type="region of interest" description="Disordered" evidence="1">
    <location>
        <begin position="38"/>
        <end position="57"/>
    </location>
</feature>
<organism evidence="3 4">
    <name type="scientific">Mameliella alba</name>
    <dbReference type="NCBI Taxonomy" id="561184"/>
    <lineage>
        <taxon>Bacteria</taxon>
        <taxon>Pseudomonadati</taxon>
        <taxon>Pseudomonadota</taxon>
        <taxon>Alphaproteobacteria</taxon>
        <taxon>Rhodobacterales</taxon>
        <taxon>Roseobacteraceae</taxon>
        <taxon>Mameliella</taxon>
    </lineage>
</organism>
<dbReference type="Pfam" id="PF13276">
    <property type="entry name" value="HTH_21"/>
    <property type="match status" value="1"/>
</dbReference>
<feature type="domain" description="HTH-like" evidence="2">
    <location>
        <begin position="47"/>
        <end position="96"/>
    </location>
</feature>
<accession>A0A0B3SGF5</accession>